<reference evidence="2 3" key="1">
    <citation type="submission" date="2018-01" db="EMBL/GenBank/DDBJ databases">
        <authorList>
            <person name="Clerissi C."/>
        </authorList>
    </citation>
    <scope>NUCLEOTIDE SEQUENCE [LARGE SCALE GENOMIC DNA]</scope>
    <source>
        <strain evidence="2">Cupriavidus taiwanensis STM 3521</strain>
    </source>
</reference>
<dbReference type="AlphaFoldDB" id="A0A975WUR8"/>
<evidence type="ECO:0000256" key="1">
    <source>
        <dbReference type="SAM" id="MobiDB-lite"/>
    </source>
</evidence>
<proteinExistence type="predicted"/>
<accession>A0A975WUR8</accession>
<feature type="compositionally biased region" description="Gly residues" evidence="1">
    <location>
        <begin position="115"/>
        <end position="140"/>
    </location>
</feature>
<dbReference type="EMBL" id="OFSP01000004">
    <property type="protein sequence ID" value="SOY44168.1"/>
    <property type="molecule type" value="Genomic_DNA"/>
</dbReference>
<feature type="region of interest" description="Disordered" evidence="1">
    <location>
        <begin position="99"/>
        <end position="151"/>
    </location>
</feature>
<protein>
    <submittedName>
        <fullName evidence="2">Uncharacterized protein</fullName>
    </submittedName>
</protein>
<evidence type="ECO:0000313" key="3">
    <source>
        <dbReference type="Proteomes" id="UP000256297"/>
    </source>
</evidence>
<organism evidence="2 3">
    <name type="scientific">Cupriavidus taiwanensis</name>
    <dbReference type="NCBI Taxonomy" id="164546"/>
    <lineage>
        <taxon>Bacteria</taxon>
        <taxon>Pseudomonadati</taxon>
        <taxon>Pseudomonadota</taxon>
        <taxon>Betaproteobacteria</taxon>
        <taxon>Burkholderiales</taxon>
        <taxon>Burkholderiaceae</taxon>
        <taxon>Cupriavidus</taxon>
    </lineage>
</organism>
<dbReference type="Proteomes" id="UP000256297">
    <property type="component" value="Chromosome CBM2589_b"/>
</dbReference>
<dbReference type="RefSeq" id="WP_147309627.1">
    <property type="nucleotide sequence ID" value="NZ_LT976856.1"/>
</dbReference>
<gene>
    <name evidence="2" type="ORF">CBM2589_B120131</name>
</gene>
<sequence>MTKRCIAAASTSGAGAPFAVGPGGRREGTCAGGHGLANVVIALLIAGVGPSHGQVAAGPGASGATGQPKACAAAGLGAGSAICAGAADPGQSKYNLLYADDAPAGEGSPRAEAGSPGGNGAAGGVSGRPAGRGRGAGVGGEAAQAWPANIL</sequence>
<evidence type="ECO:0000313" key="2">
    <source>
        <dbReference type="EMBL" id="SOY44168.1"/>
    </source>
</evidence>
<comment type="caution">
    <text evidence="2">The sequence shown here is derived from an EMBL/GenBank/DDBJ whole genome shotgun (WGS) entry which is preliminary data.</text>
</comment>
<name>A0A975WUR8_9BURK</name>